<evidence type="ECO:0000313" key="2">
    <source>
        <dbReference type="EMBL" id="GIY38039.1"/>
    </source>
</evidence>
<name>A0AAV4SXI9_9ARAC</name>
<evidence type="ECO:0000256" key="1">
    <source>
        <dbReference type="SAM" id="MobiDB-lite"/>
    </source>
</evidence>
<evidence type="ECO:0000313" key="3">
    <source>
        <dbReference type="Proteomes" id="UP001054837"/>
    </source>
</evidence>
<sequence>MTTNPVSLYPIPAMADSNGNETEYQLVSLQINESISSSQCREKISLPDHPTRNRIFPTSEDVPSRIQSMQVDDEDQQAEQSNKKTYIPPIIVDNPPNG</sequence>
<dbReference type="AlphaFoldDB" id="A0AAV4SXI9"/>
<dbReference type="Proteomes" id="UP001054837">
    <property type="component" value="Unassembled WGS sequence"/>
</dbReference>
<keyword evidence="3" id="KW-1185">Reference proteome</keyword>
<dbReference type="EMBL" id="BPLQ01008536">
    <property type="protein sequence ID" value="GIY38039.1"/>
    <property type="molecule type" value="Genomic_DNA"/>
</dbReference>
<reference evidence="2 3" key="1">
    <citation type="submission" date="2021-06" db="EMBL/GenBank/DDBJ databases">
        <title>Caerostris darwini draft genome.</title>
        <authorList>
            <person name="Kono N."/>
            <person name="Arakawa K."/>
        </authorList>
    </citation>
    <scope>NUCLEOTIDE SEQUENCE [LARGE SCALE GENOMIC DNA]</scope>
</reference>
<organism evidence="2 3">
    <name type="scientific">Caerostris darwini</name>
    <dbReference type="NCBI Taxonomy" id="1538125"/>
    <lineage>
        <taxon>Eukaryota</taxon>
        <taxon>Metazoa</taxon>
        <taxon>Ecdysozoa</taxon>
        <taxon>Arthropoda</taxon>
        <taxon>Chelicerata</taxon>
        <taxon>Arachnida</taxon>
        <taxon>Araneae</taxon>
        <taxon>Araneomorphae</taxon>
        <taxon>Entelegynae</taxon>
        <taxon>Araneoidea</taxon>
        <taxon>Araneidae</taxon>
        <taxon>Caerostris</taxon>
    </lineage>
</organism>
<comment type="caution">
    <text evidence="2">The sequence shown here is derived from an EMBL/GenBank/DDBJ whole genome shotgun (WGS) entry which is preliminary data.</text>
</comment>
<proteinExistence type="predicted"/>
<accession>A0AAV4SXI9</accession>
<protein>
    <submittedName>
        <fullName evidence="2">Uncharacterized protein</fullName>
    </submittedName>
</protein>
<feature type="region of interest" description="Disordered" evidence="1">
    <location>
        <begin position="44"/>
        <end position="98"/>
    </location>
</feature>
<gene>
    <name evidence="2" type="ORF">CDAR_399081</name>
</gene>